<name>A0A8I0A812_9CLOT</name>
<organism evidence="2 3">
    <name type="scientific">Clostridium lentum</name>
    <dbReference type="NCBI Taxonomy" id="2763037"/>
    <lineage>
        <taxon>Bacteria</taxon>
        <taxon>Bacillati</taxon>
        <taxon>Bacillota</taxon>
        <taxon>Clostridia</taxon>
        <taxon>Eubacteriales</taxon>
        <taxon>Clostridiaceae</taxon>
        <taxon>Clostridium</taxon>
    </lineage>
</organism>
<comment type="caution">
    <text evidence="2">The sequence shown here is derived from an EMBL/GenBank/DDBJ whole genome shotgun (WGS) entry which is preliminary data.</text>
</comment>
<dbReference type="InterPro" id="IPR008947">
    <property type="entry name" value="PLipase_C/P1_nuclease_dom_sf"/>
</dbReference>
<evidence type="ECO:0000313" key="3">
    <source>
        <dbReference type="Proteomes" id="UP000662088"/>
    </source>
</evidence>
<dbReference type="GO" id="GO:0016788">
    <property type="term" value="F:hydrolase activity, acting on ester bonds"/>
    <property type="evidence" value="ECO:0007669"/>
    <property type="project" value="InterPro"/>
</dbReference>
<protein>
    <submittedName>
        <fullName evidence="2">Zinc dependent phospholipase C family protein</fullName>
    </submittedName>
</protein>
<gene>
    <name evidence="2" type="ORF">H8R92_10045</name>
</gene>
<reference evidence="2" key="1">
    <citation type="submission" date="2020-08" db="EMBL/GenBank/DDBJ databases">
        <title>Genome public.</title>
        <authorList>
            <person name="Liu C."/>
            <person name="Sun Q."/>
        </authorList>
    </citation>
    <scope>NUCLEOTIDE SEQUENCE</scope>
    <source>
        <strain evidence="2">NSJ-42</strain>
    </source>
</reference>
<feature type="domain" description="Phospholipase C/D" evidence="1">
    <location>
        <begin position="5"/>
        <end position="158"/>
    </location>
</feature>
<dbReference type="SUPFAM" id="SSF48537">
    <property type="entry name" value="Phospholipase C/P1 nuclease"/>
    <property type="match status" value="1"/>
</dbReference>
<dbReference type="InterPro" id="IPR029002">
    <property type="entry name" value="PLPC/GPLD1"/>
</dbReference>
<dbReference type="AlphaFoldDB" id="A0A8I0A812"/>
<keyword evidence="3" id="KW-1185">Reference proteome</keyword>
<accession>A0A8I0A812</accession>
<dbReference type="Pfam" id="PF00882">
    <property type="entry name" value="Zn_dep_PLPC"/>
    <property type="match status" value="1"/>
</dbReference>
<dbReference type="EMBL" id="JACOOQ010000016">
    <property type="protein sequence ID" value="MBC5640755.1"/>
    <property type="molecule type" value="Genomic_DNA"/>
</dbReference>
<evidence type="ECO:0000259" key="1">
    <source>
        <dbReference type="Pfam" id="PF00882"/>
    </source>
</evidence>
<sequence>MLINTHMLMGRKIFENMDYDKKALIKETHFIWGNIKPDCVSKYKLKKHYKDESFIMIINKIEFLSNLSIKDLYTNYSINKFNQELGVICHFLCDYFCLPHNQRWEFKSANIVKEHLIYEKNLDKIAKEYNFTAEKNTEIKPTKVVEFLNEMLSEYESDSSYENDLRYACYVCNTIMNMIINNIIENEYKIRISNNL</sequence>
<proteinExistence type="predicted"/>
<evidence type="ECO:0000313" key="2">
    <source>
        <dbReference type="EMBL" id="MBC5640755.1"/>
    </source>
</evidence>
<dbReference type="RefSeq" id="WP_186835374.1">
    <property type="nucleotide sequence ID" value="NZ_JACOOQ010000016.1"/>
</dbReference>
<dbReference type="Proteomes" id="UP000662088">
    <property type="component" value="Unassembled WGS sequence"/>
</dbReference>
<dbReference type="Gene3D" id="1.10.575.10">
    <property type="entry name" value="P1 Nuclease"/>
    <property type="match status" value="1"/>
</dbReference>